<proteinExistence type="predicted"/>
<organism evidence="2">
    <name type="scientific">Thermoleptolyngbya oregonensis NK1-22</name>
    <dbReference type="NCBI Taxonomy" id="2547457"/>
    <lineage>
        <taxon>Bacteria</taxon>
        <taxon>Bacillati</taxon>
        <taxon>Cyanobacteriota</taxon>
        <taxon>Cyanophyceae</taxon>
        <taxon>Oculatellales</taxon>
        <taxon>Oculatellaceae</taxon>
        <taxon>Thermoleptolyngbya</taxon>
    </lineage>
</organism>
<dbReference type="RefSeq" id="WP_316792898.1">
    <property type="nucleotide sequence ID" value="NZ_CP053540.1"/>
</dbReference>
<name>A0AA96Y990_9CYAN</name>
<protein>
    <submittedName>
        <fullName evidence="2">Uncharacterized protein</fullName>
    </submittedName>
</protein>
<feature type="compositionally biased region" description="Low complexity" evidence="1">
    <location>
        <begin position="85"/>
        <end position="107"/>
    </location>
</feature>
<accession>A0AA96Y990</accession>
<evidence type="ECO:0000313" key="2">
    <source>
        <dbReference type="EMBL" id="WOB43448.1"/>
    </source>
</evidence>
<gene>
    <name evidence="2" type="ORF">HNI00_09975</name>
</gene>
<dbReference type="AlphaFoldDB" id="A0AA96Y990"/>
<sequence length="146" mass="14321">MGLIKKLLGGLFSFLGGLGKLLGLGKSSEYFLEAEPSSSAAAAAPVAEAAPATTEAPVAAPAPAPAAAVAAVAPPATDVTSNGKAPAAAAPAQVPAAKPTPEAAPAADQTFAPNFVVLSSSRSGRRRPGPSLNPFLDMARQVRPQG</sequence>
<evidence type="ECO:0000256" key="1">
    <source>
        <dbReference type="SAM" id="MobiDB-lite"/>
    </source>
</evidence>
<dbReference type="EMBL" id="CP053540">
    <property type="protein sequence ID" value="WOB43448.1"/>
    <property type="molecule type" value="Genomic_DNA"/>
</dbReference>
<reference evidence="2" key="1">
    <citation type="submission" date="2020-05" db="EMBL/GenBank/DDBJ databases">
        <authorList>
            <person name="Zhu T."/>
            <person name="Keshari N."/>
            <person name="Lu X."/>
        </authorList>
    </citation>
    <scope>NUCLEOTIDE SEQUENCE</scope>
    <source>
        <strain evidence="2">NK1-22</strain>
    </source>
</reference>
<feature type="region of interest" description="Disordered" evidence="1">
    <location>
        <begin position="42"/>
        <end position="146"/>
    </location>
</feature>
<dbReference type="KEGG" id="tog:HNI00_09975"/>
<feature type="compositionally biased region" description="Low complexity" evidence="1">
    <location>
        <begin position="42"/>
        <end position="77"/>
    </location>
</feature>